<evidence type="ECO:0000256" key="1">
    <source>
        <dbReference type="ARBA" id="ARBA00022737"/>
    </source>
</evidence>
<dbReference type="PANTHER" id="PTHR45586:SF1">
    <property type="entry name" value="LIPOPOLYSACCHARIDE ASSEMBLY PROTEIN B"/>
    <property type="match status" value="1"/>
</dbReference>
<sequence>MDRELANQKLQMGVSLVKQGSYHKALAHLLPLHDIAPREPNILFFIALSYRYLKDYDRSIHFFEQLIKHHQRPGYLCSYANMLFEHNSKSRAKALLNLAITIDPSYFDAHYNLARLEQAEQKFAIALKLYRGAQRLQPSHRDSVLGSGQCLVGLGEYKKAISEYELFLNEYPDSIKVLYALACQYAQSNHVSKSVCLLTKCVEMAPKNKTFLVKYASVVADKGETEQAIDILLTLLGEDPFDVEVHNTLFQIKWLSKSGDPFSYFSEAFNRQTTNILTLTFVKKLIKNDQLLEARARLSSFLKSNVKHVEGLIILGHIERELGDFDKSLTILEQIPRSSMGLAAVLNEKVITYLCLKQYAIAESIARNLVLSDPKNQGWIALFATCLRLNNKAAEYNELYDYEKLVKFITVNDDIYFNSELKEDLIDLHKAKRHPLEQSLRQGTQTNGQLFDSEIITVQELKKKITPVFNTFFESLSLKPSHPAFVKIYNHYCYFGSWSVLLEEGGHHLNHFHSEGEFSACYYVSVPDAVKRGGQGWLKLGQPELSRWIKMEPDYCICPQEGSLAVFPSYMWHGTNPIIESCERVTVAFDMKRFSK</sequence>
<protein>
    <submittedName>
        <fullName evidence="3">Tetratricopeptide repeat protein</fullName>
    </submittedName>
</protein>
<dbReference type="PANTHER" id="PTHR45586">
    <property type="entry name" value="TPR REPEAT-CONTAINING PROTEIN PA4667"/>
    <property type="match status" value="1"/>
</dbReference>
<keyword evidence="1" id="KW-0677">Repeat</keyword>
<dbReference type="EMBL" id="CP045503">
    <property type="protein sequence ID" value="QPG57346.1"/>
    <property type="molecule type" value="Genomic_DNA"/>
</dbReference>
<keyword evidence="2" id="KW-0802">TPR repeat</keyword>
<gene>
    <name evidence="3" type="ORF">FM038_007780</name>
</gene>
<dbReference type="InterPro" id="IPR011990">
    <property type="entry name" value="TPR-like_helical_dom_sf"/>
</dbReference>
<evidence type="ECO:0000256" key="2">
    <source>
        <dbReference type="ARBA" id="ARBA00022803"/>
    </source>
</evidence>
<dbReference type="Gene3D" id="2.60.120.620">
    <property type="entry name" value="q2cbj1_9rhob like domain"/>
    <property type="match status" value="1"/>
</dbReference>
<dbReference type="Pfam" id="PF13432">
    <property type="entry name" value="TPR_16"/>
    <property type="match status" value="1"/>
</dbReference>
<dbReference type="InterPro" id="IPR051012">
    <property type="entry name" value="CellSynth/LPSAsmb/PSIAsmb"/>
</dbReference>
<dbReference type="SUPFAM" id="SSF48452">
    <property type="entry name" value="TPR-like"/>
    <property type="match status" value="2"/>
</dbReference>
<organism evidence="3 4">
    <name type="scientific">Shewanella eurypsychrophilus</name>
    <dbReference type="NCBI Taxonomy" id="2593656"/>
    <lineage>
        <taxon>Bacteria</taxon>
        <taxon>Pseudomonadati</taxon>
        <taxon>Pseudomonadota</taxon>
        <taxon>Gammaproteobacteria</taxon>
        <taxon>Alteromonadales</taxon>
        <taxon>Shewanellaceae</taxon>
        <taxon>Shewanella</taxon>
    </lineage>
</organism>
<dbReference type="InterPro" id="IPR019734">
    <property type="entry name" value="TPR_rpt"/>
</dbReference>
<dbReference type="RefSeq" id="WP_142872709.1">
    <property type="nucleotide sequence ID" value="NZ_CP045503.2"/>
</dbReference>
<accession>A0ABX6V3W7</accession>
<dbReference type="Pfam" id="PF13181">
    <property type="entry name" value="TPR_8"/>
    <property type="match status" value="1"/>
</dbReference>
<evidence type="ECO:0000313" key="4">
    <source>
        <dbReference type="Proteomes" id="UP000316416"/>
    </source>
</evidence>
<dbReference type="Proteomes" id="UP000316416">
    <property type="component" value="Chromosome"/>
</dbReference>
<proteinExistence type="predicted"/>
<keyword evidence="4" id="KW-1185">Reference proteome</keyword>
<reference evidence="3" key="1">
    <citation type="submission" date="2021-07" db="EMBL/GenBank/DDBJ databases">
        <title>Shewanella sp. YLB-07 whole genome sequence.</title>
        <authorList>
            <person name="Yu L."/>
        </authorList>
    </citation>
    <scope>NUCLEOTIDE SEQUENCE</scope>
    <source>
        <strain evidence="3">YLB-08</strain>
    </source>
</reference>
<dbReference type="Gene3D" id="1.25.40.10">
    <property type="entry name" value="Tetratricopeptide repeat domain"/>
    <property type="match status" value="2"/>
</dbReference>
<dbReference type="SMART" id="SM00028">
    <property type="entry name" value="TPR"/>
    <property type="match status" value="4"/>
</dbReference>
<dbReference type="Pfam" id="PF13759">
    <property type="entry name" value="2OG-FeII_Oxy_5"/>
    <property type="match status" value="1"/>
</dbReference>
<dbReference type="InterPro" id="IPR012668">
    <property type="entry name" value="CHP02466"/>
</dbReference>
<evidence type="ECO:0000313" key="3">
    <source>
        <dbReference type="EMBL" id="QPG57346.1"/>
    </source>
</evidence>
<name>A0ABX6V3W7_9GAMM</name>